<feature type="domain" description="Reductase C-terminal" evidence="1">
    <location>
        <begin position="2"/>
        <end position="53"/>
    </location>
</feature>
<sequence length="60" mass="6407">MVRGDLAARDFTAFWLRDGQVAAAMNVNQWDDGDALKALVDGGVTVTADQLRTADLATLV</sequence>
<evidence type="ECO:0000313" key="3">
    <source>
        <dbReference type="Proteomes" id="UP000076321"/>
    </source>
</evidence>
<comment type="caution">
    <text evidence="2">The sequence shown here is derived from an EMBL/GenBank/DDBJ whole genome shotgun (WGS) entry which is preliminary data.</text>
</comment>
<organism evidence="2 3">
    <name type="scientific">Amycolatopsis regifaucium</name>
    <dbReference type="NCBI Taxonomy" id="546365"/>
    <lineage>
        <taxon>Bacteria</taxon>
        <taxon>Bacillati</taxon>
        <taxon>Actinomycetota</taxon>
        <taxon>Actinomycetes</taxon>
        <taxon>Pseudonocardiales</taxon>
        <taxon>Pseudonocardiaceae</taxon>
        <taxon>Amycolatopsis</taxon>
    </lineage>
</organism>
<dbReference type="Gene3D" id="3.30.390.30">
    <property type="match status" value="1"/>
</dbReference>
<dbReference type="Proteomes" id="UP000076321">
    <property type="component" value="Unassembled WGS sequence"/>
</dbReference>
<name>A0A154MAQ9_9PSEU</name>
<dbReference type="Pfam" id="PF14759">
    <property type="entry name" value="Reductase_C"/>
    <property type="match status" value="1"/>
</dbReference>
<dbReference type="EMBL" id="LQCI01000034">
    <property type="protein sequence ID" value="KZB81370.1"/>
    <property type="molecule type" value="Genomic_DNA"/>
</dbReference>
<dbReference type="SUPFAM" id="SSF55424">
    <property type="entry name" value="FAD/NAD-linked reductases, dimerisation (C-terminal) domain"/>
    <property type="match status" value="1"/>
</dbReference>
<proteinExistence type="predicted"/>
<evidence type="ECO:0000259" key="1">
    <source>
        <dbReference type="Pfam" id="PF14759"/>
    </source>
</evidence>
<reference evidence="2 3" key="1">
    <citation type="submission" date="2015-12" db="EMBL/GenBank/DDBJ databases">
        <title>Amycolatopsis regifaucium genome sequencing and assembly.</title>
        <authorList>
            <person name="Mayilraj S."/>
        </authorList>
    </citation>
    <scope>NUCLEOTIDE SEQUENCE [LARGE SCALE GENOMIC DNA]</scope>
    <source>
        <strain evidence="2 3">GY080</strain>
    </source>
</reference>
<protein>
    <recommendedName>
        <fullName evidence="1">Reductase C-terminal domain-containing protein</fullName>
    </recommendedName>
</protein>
<dbReference type="InterPro" id="IPR028202">
    <property type="entry name" value="Reductase_C"/>
</dbReference>
<dbReference type="InterPro" id="IPR016156">
    <property type="entry name" value="FAD/NAD-linked_Rdtase_dimer_sf"/>
</dbReference>
<gene>
    <name evidence="2" type="ORF">AVL48_04950</name>
</gene>
<accession>A0A154MAQ9</accession>
<dbReference type="AlphaFoldDB" id="A0A154MAQ9"/>
<evidence type="ECO:0000313" key="2">
    <source>
        <dbReference type="EMBL" id="KZB81370.1"/>
    </source>
</evidence>